<dbReference type="Proteomes" id="UP000580856">
    <property type="component" value="Unassembled WGS sequence"/>
</dbReference>
<dbReference type="InterPro" id="IPR016890">
    <property type="entry name" value="UCP028520"/>
</dbReference>
<dbReference type="InterPro" id="IPR000182">
    <property type="entry name" value="GNAT_dom"/>
</dbReference>
<dbReference type="Pfam" id="PF00583">
    <property type="entry name" value="Acetyltransf_1"/>
    <property type="match status" value="1"/>
</dbReference>
<dbReference type="InterPro" id="IPR016181">
    <property type="entry name" value="Acyl_CoA_acyltransferase"/>
</dbReference>
<dbReference type="CDD" id="cd04301">
    <property type="entry name" value="NAT_SF"/>
    <property type="match status" value="1"/>
</dbReference>
<reference evidence="2 3" key="1">
    <citation type="submission" date="2020-03" db="EMBL/GenBank/DDBJ databases">
        <title>Genomic Encyclopedia of Type Strains, Phase IV (KMG-IV): sequencing the most valuable type-strain genomes for metagenomic binning, comparative biology and taxonomic classification.</title>
        <authorList>
            <person name="Goeker M."/>
        </authorList>
    </citation>
    <scope>NUCLEOTIDE SEQUENCE [LARGE SCALE GENOMIC DNA]</scope>
    <source>
        <strain evidence="2 3">DSM 24233</strain>
    </source>
</reference>
<dbReference type="GO" id="GO:0016747">
    <property type="term" value="F:acyltransferase activity, transferring groups other than amino-acyl groups"/>
    <property type="evidence" value="ECO:0007669"/>
    <property type="project" value="InterPro"/>
</dbReference>
<feature type="domain" description="N-acetyltransferase" evidence="1">
    <location>
        <begin position="4"/>
        <end position="168"/>
    </location>
</feature>
<dbReference type="EMBL" id="JAATJA010000003">
    <property type="protein sequence ID" value="NJB68913.1"/>
    <property type="molecule type" value="Genomic_DNA"/>
</dbReference>
<dbReference type="RefSeq" id="WP_167942009.1">
    <property type="nucleotide sequence ID" value="NZ_JAATJA010000003.1"/>
</dbReference>
<evidence type="ECO:0000313" key="2">
    <source>
        <dbReference type="EMBL" id="NJB68913.1"/>
    </source>
</evidence>
<dbReference type="PIRSF" id="PIRSF028520">
    <property type="entry name" value="UCP028520"/>
    <property type="match status" value="1"/>
</dbReference>
<proteinExistence type="predicted"/>
<name>A0A846QRB4_9BACT</name>
<dbReference type="AlphaFoldDB" id="A0A846QRB4"/>
<organism evidence="2 3">
    <name type="scientific">Desulfobaculum xiamenense</name>
    <dbReference type="NCBI Taxonomy" id="995050"/>
    <lineage>
        <taxon>Bacteria</taxon>
        <taxon>Pseudomonadati</taxon>
        <taxon>Thermodesulfobacteriota</taxon>
        <taxon>Desulfovibrionia</taxon>
        <taxon>Desulfovibrionales</taxon>
        <taxon>Desulfovibrionaceae</taxon>
        <taxon>Desulfobaculum</taxon>
    </lineage>
</organism>
<comment type="caution">
    <text evidence="2">The sequence shown here is derived from an EMBL/GenBank/DDBJ whole genome shotgun (WGS) entry which is preliminary data.</text>
</comment>
<evidence type="ECO:0000313" key="3">
    <source>
        <dbReference type="Proteomes" id="UP000580856"/>
    </source>
</evidence>
<accession>A0A846QRB4</accession>
<dbReference type="SUPFAM" id="SSF55729">
    <property type="entry name" value="Acyl-CoA N-acyltransferases (Nat)"/>
    <property type="match status" value="1"/>
</dbReference>
<keyword evidence="3" id="KW-1185">Reference proteome</keyword>
<dbReference type="PROSITE" id="PS51186">
    <property type="entry name" value="GNAT"/>
    <property type="match status" value="1"/>
</dbReference>
<gene>
    <name evidence="2" type="ORF">GGQ74_002607</name>
</gene>
<evidence type="ECO:0000259" key="1">
    <source>
        <dbReference type="PROSITE" id="PS51186"/>
    </source>
</evidence>
<sequence length="173" mass="19075">MNRIIIRDVLISDLPDIVALNEHAVPAVNSVDEGFMRTSMDRAAYFRVVEQSAQPGRVAGFMIGYTPEASYESENFQWFKGHYPSFVYIDRIVIAPFAQRMGIGTALYDNISRFASETTGTVTCEVNIRPRNDDSLAFHAHCGFREVGTQETKGGTVAVSLLVKELAPASAAH</sequence>
<dbReference type="Gene3D" id="3.40.630.30">
    <property type="match status" value="1"/>
</dbReference>
<protein>
    <recommendedName>
        <fullName evidence="1">N-acetyltransferase domain-containing protein</fullName>
    </recommendedName>
</protein>